<dbReference type="EMBL" id="LNZC01000027">
    <property type="protein sequence ID" value="KTD76686.1"/>
    <property type="molecule type" value="Genomic_DNA"/>
</dbReference>
<keyword evidence="2" id="KW-1185">Reference proteome</keyword>
<dbReference type="PATRIC" id="fig|45076.6.peg.2083"/>
<gene>
    <name evidence="1" type="ORF">Lwor_1911</name>
</gene>
<accession>A0A0W1A5R2</accession>
<dbReference type="RefSeq" id="WP_058493691.1">
    <property type="nucleotide sequence ID" value="NZ_CBCRUR010000003.1"/>
</dbReference>
<evidence type="ECO:0000313" key="2">
    <source>
        <dbReference type="Proteomes" id="UP000054662"/>
    </source>
</evidence>
<organism evidence="1 2">
    <name type="scientific">Legionella worsleiensis</name>
    <dbReference type="NCBI Taxonomy" id="45076"/>
    <lineage>
        <taxon>Bacteria</taxon>
        <taxon>Pseudomonadati</taxon>
        <taxon>Pseudomonadota</taxon>
        <taxon>Gammaproteobacteria</taxon>
        <taxon>Legionellales</taxon>
        <taxon>Legionellaceae</taxon>
        <taxon>Legionella</taxon>
    </lineage>
</organism>
<evidence type="ECO:0000313" key="1">
    <source>
        <dbReference type="EMBL" id="KTD76686.1"/>
    </source>
</evidence>
<comment type="caution">
    <text evidence="1">The sequence shown here is derived from an EMBL/GenBank/DDBJ whole genome shotgun (WGS) entry which is preliminary data.</text>
</comment>
<protein>
    <submittedName>
        <fullName evidence="1">Uncharacterized protein</fullName>
    </submittedName>
</protein>
<reference evidence="1 2" key="1">
    <citation type="submission" date="2015-11" db="EMBL/GenBank/DDBJ databases">
        <title>Genomic analysis of 38 Legionella species identifies large and diverse effector repertoires.</title>
        <authorList>
            <person name="Burstein D."/>
            <person name="Amaro F."/>
            <person name="Zusman T."/>
            <person name="Lifshitz Z."/>
            <person name="Cohen O."/>
            <person name="Gilbert J.A."/>
            <person name="Pupko T."/>
            <person name="Shuman H.A."/>
            <person name="Segal G."/>
        </authorList>
    </citation>
    <scope>NUCLEOTIDE SEQUENCE [LARGE SCALE GENOMIC DNA]</scope>
    <source>
        <strain evidence="1 2">ATCC 49508</strain>
    </source>
</reference>
<sequence>MAATKHDALLLPPSEDIFLNELILSLPESERAGVLEELEHDAVVQRTKRLVDELATGVINEFEIPESRTLFLAALRGVKLKQISAAELATLHIFDSAIRTLYISPRVYLRYYFLNADKGITNSVYHFPIPNDQELPNRITHLHYNTIICPNYNNLSISDLPWRMQKPLVYRFFSFTEAEWTIFCEIMENSPPLERTYRVAHAPESGCWSDLIANIQKVLKCMRTLDRYAVSTAGLHFENVMVIPSFTMFQAALNAKAQTLKRIPVQLIPTYGIINLDHYAELKTQGKIALTLYLPEKDSELRYKEDRGSFRSTIDGHPYETAFAGAIHDVYHAMREMAMSERVAKARMRLAQIALSHPKNKINEDHRSIYEILVDGELIYSYPPEVDTMFEPDYRAPTAESFGRIFTTASMAGALHPELKRLFIQDMVQNKSFWHELFDLGRADLLDEDKLIYDDIQRHLNAKRLKFSPSRAISNLGFLSVHRRRIEEKTCPAASQPSLHMD</sequence>
<name>A0A0W1A5R2_9GAMM</name>
<proteinExistence type="predicted"/>
<dbReference type="AlphaFoldDB" id="A0A0W1A5R2"/>
<dbReference type="Proteomes" id="UP000054662">
    <property type="component" value="Unassembled WGS sequence"/>
</dbReference>
<dbReference type="OrthoDB" id="5649443at2"/>